<dbReference type="Gene3D" id="3.40.50.150">
    <property type="entry name" value="Vaccinia Virus protein VP39"/>
    <property type="match status" value="1"/>
</dbReference>
<sequence length="214" mass="23768">MTSRSSDELSLLGDVERYYAARLAEHGTTAKGVDWNGDASQLLRFEQLVRIIGAQPNFSVNDIGCGYGAMFAFLREHHTGLDYLGCDISADMVAAGQVEFGDNSGAAFVIGSDPGRVADYGFASGIFNVRLGHSDDQWWAYMVETLDLIARTSRRGFSFNCLTAYSDADRMRSDLYYASPSAVFDLCRQRYSRNVALLHDYGLYEFTILVRTDP</sequence>
<keyword evidence="3" id="KW-1185">Reference proteome</keyword>
<dbReference type="OrthoDB" id="9800454at2"/>
<protein>
    <recommendedName>
        <fullName evidence="1">Methyltransferase type 12 domain-containing protein</fullName>
    </recommendedName>
</protein>
<accession>A0A1Y6G5W2</accession>
<proteinExistence type="predicted"/>
<organism evidence="2 3">
    <name type="scientific">Devosia lucknowensis</name>
    <dbReference type="NCBI Taxonomy" id="1096929"/>
    <lineage>
        <taxon>Bacteria</taxon>
        <taxon>Pseudomonadati</taxon>
        <taxon>Pseudomonadota</taxon>
        <taxon>Alphaproteobacteria</taxon>
        <taxon>Hyphomicrobiales</taxon>
        <taxon>Devosiaceae</taxon>
        <taxon>Devosia</taxon>
    </lineage>
</organism>
<dbReference type="Pfam" id="PF08242">
    <property type="entry name" value="Methyltransf_12"/>
    <property type="match status" value="1"/>
</dbReference>
<evidence type="ECO:0000313" key="3">
    <source>
        <dbReference type="Proteomes" id="UP000194474"/>
    </source>
</evidence>
<dbReference type="SUPFAM" id="SSF53335">
    <property type="entry name" value="S-adenosyl-L-methionine-dependent methyltransferases"/>
    <property type="match status" value="1"/>
</dbReference>
<name>A0A1Y6G5W2_9HYPH</name>
<dbReference type="EMBL" id="FXWK01000002">
    <property type="protein sequence ID" value="SMQ85525.1"/>
    <property type="molecule type" value="Genomic_DNA"/>
</dbReference>
<gene>
    <name evidence="2" type="ORF">SAMN06295905_2804</name>
</gene>
<dbReference type="AlphaFoldDB" id="A0A1Y6G5W2"/>
<dbReference type="InterPro" id="IPR029063">
    <property type="entry name" value="SAM-dependent_MTases_sf"/>
</dbReference>
<dbReference type="InterPro" id="IPR013217">
    <property type="entry name" value="Methyltransf_12"/>
</dbReference>
<evidence type="ECO:0000313" key="2">
    <source>
        <dbReference type="EMBL" id="SMQ85525.1"/>
    </source>
</evidence>
<dbReference type="RefSeq" id="WP_086471183.1">
    <property type="nucleotide sequence ID" value="NZ_FXWK01000002.1"/>
</dbReference>
<feature type="domain" description="Methyltransferase type 12" evidence="1">
    <location>
        <begin position="62"/>
        <end position="105"/>
    </location>
</feature>
<evidence type="ECO:0000259" key="1">
    <source>
        <dbReference type="Pfam" id="PF08242"/>
    </source>
</evidence>
<reference evidence="3" key="1">
    <citation type="submission" date="2017-04" db="EMBL/GenBank/DDBJ databases">
        <authorList>
            <person name="Varghese N."/>
            <person name="Submissions S."/>
        </authorList>
    </citation>
    <scope>NUCLEOTIDE SEQUENCE [LARGE SCALE GENOMIC DNA]</scope>
</reference>
<dbReference type="Proteomes" id="UP000194474">
    <property type="component" value="Unassembled WGS sequence"/>
</dbReference>